<dbReference type="SUPFAM" id="SSF50891">
    <property type="entry name" value="Cyclophilin-like"/>
    <property type="match status" value="1"/>
</dbReference>
<dbReference type="InterPro" id="IPR029000">
    <property type="entry name" value="Cyclophilin-like_dom_sf"/>
</dbReference>
<comment type="catalytic activity">
    <reaction evidence="1">
        <text>[protein]-peptidylproline (omega=180) = [protein]-peptidylproline (omega=0)</text>
        <dbReference type="Rhea" id="RHEA:16237"/>
        <dbReference type="Rhea" id="RHEA-COMP:10747"/>
        <dbReference type="Rhea" id="RHEA-COMP:10748"/>
        <dbReference type="ChEBI" id="CHEBI:83833"/>
        <dbReference type="ChEBI" id="CHEBI:83834"/>
        <dbReference type="EC" id="5.2.1.8"/>
    </reaction>
</comment>
<dbReference type="FunFam" id="2.40.100.10:FF:000056">
    <property type="entry name" value="Peptidyl-prolyl cis-trans isomerase"/>
    <property type="match status" value="1"/>
</dbReference>
<dbReference type="PANTHER" id="PTHR11071:SF561">
    <property type="entry name" value="PEPTIDYL-PROLYL CIS-TRANS ISOMERASE D-RELATED"/>
    <property type="match status" value="1"/>
</dbReference>
<dbReference type="GO" id="GO:0005737">
    <property type="term" value="C:cytoplasm"/>
    <property type="evidence" value="ECO:0007669"/>
    <property type="project" value="TreeGrafter"/>
</dbReference>
<dbReference type="EC" id="5.2.1.8" evidence="1"/>
<feature type="domain" description="PPIase cyclophilin-type" evidence="3">
    <location>
        <begin position="67"/>
        <end position="229"/>
    </location>
</feature>
<evidence type="ECO:0000259" key="3">
    <source>
        <dbReference type="PROSITE" id="PS50072"/>
    </source>
</evidence>
<dbReference type="AlphaFoldDB" id="A0A061IYG9"/>
<comment type="caution">
    <text evidence="4">The sequence shown here is derived from an EMBL/GenBank/DDBJ whole genome shotgun (WGS) entry which is preliminary data.</text>
</comment>
<evidence type="ECO:0000256" key="2">
    <source>
        <dbReference type="SAM" id="MobiDB-lite"/>
    </source>
</evidence>
<dbReference type="InterPro" id="IPR002130">
    <property type="entry name" value="Cyclophilin-type_PPIase_dom"/>
</dbReference>
<dbReference type="VEuPathDB" id="TriTrypDB:TRSC58_04103"/>
<keyword evidence="1" id="KW-0413">Isomerase</keyword>
<dbReference type="GO" id="GO:0006457">
    <property type="term" value="P:protein folding"/>
    <property type="evidence" value="ECO:0007669"/>
    <property type="project" value="TreeGrafter"/>
</dbReference>
<evidence type="ECO:0000313" key="5">
    <source>
        <dbReference type="Proteomes" id="UP000031737"/>
    </source>
</evidence>
<dbReference type="GO" id="GO:0016018">
    <property type="term" value="F:cyclosporin A binding"/>
    <property type="evidence" value="ECO:0007669"/>
    <property type="project" value="TreeGrafter"/>
</dbReference>
<keyword evidence="5" id="KW-1185">Reference proteome</keyword>
<dbReference type="Proteomes" id="UP000031737">
    <property type="component" value="Unassembled WGS sequence"/>
</dbReference>
<organism evidence="4 5">
    <name type="scientific">Trypanosoma rangeli SC58</name>
    <dbReference type="NCBI Taxonomy" id="429131"/>
    <lineage>
        <taxon>Eukaryota</taxon>
        <taxon>Discoba</taxon>
        <taxon>Euglenozoa</taxon>
        <taxon>Kinetoplastea</taxon>
        <taxon>Metakinetoplastina</taxon>
        <taxon>Trypanosomatida</taxon>
        <taxon>Trypanosomatidae</taxon>
        <taxon>Trypanosoma</taxon>
        <taxon>Herpetosoma</taxon>
    </lineage>
</organism>
<protein>
    <recommendedName>
        <fullName evidence="1">Peptidyl-prolyl cis-trans isomerase</fullName>
        <shortName evidence="1">PPIase</shortName>
        <ecNumber evidence="1">5.2.1.8</ecNumber>
    </recommendedName>
</protein>
<sequence length="260" mass="28798">MPWRKLEPGKQPRKEKGELSLVRGDAEEEASLLNKRYQDVEERRLKEWENYQRSHRSTEEQQSSRAFLDISISDVLAGRLVLELFEETVPNTVRNFRALITGSCGVDPATGVRLDYLDTPVHRVDHATKLILLGELESFNISSTDAPIQDEGYRKRHSERGLLTMITDGPHTSGSVFGITLGPSPSLDFKQVVFGRAVDDLTLLDKLERLPLDAIGRPLVPAVVTFCGALTGPKPSGVSLFMRETNGNTTGDIVAEDAEA</sequence>
<dbReference type="GO" id="GO:0003755">
    <property type="term" value="F:peptidyl-prolyl cis-trans isomerase activity"/>
    <property type="evidence" value="ECO:0007669"/>
    <property type="project" value="UniProtKB-UniRule"/>
</dbReference>
<reference evidence="4 5" key="1">
    <citation type="submission" date="2013-07" db="EMBL/GenBank/DDBJ databases">
        <authorList>
            <person name="Stoco P.H."/>
            <person name="Wagner G."/>
            <person name="Gerber A."/>
            <person name="Zaha A."/>
            <person name="Thompson C."/>
            <person name="Bartholomeu D.C."/>
            <person name="Luckemeyer D.D."/>
            <person name="Bahia D."/>
            <person name="Loreto E."/>
            <person name="Prestes E.B."/>
            <person name="Lima F.M."/>
            <person name="Rodrigues-Luiz G."/>
            <person name="Vallejo G.A."/>
            <person name="Filho J.F."/>
            <person name="Monteiro K.M."/>
            <person name="Tyler K.M."/>
            <person name="de Almeida L.G."/>
            <person name="Ortiz M.F."/>
            <person name="Siervo M.A."/>
            <person name="de Moraes M.H."/>
            <person name="Cunha O.L."/>
            <person name="Mendonca-Neto R."/>
            <person name="Silva R."/>
            <person name="Teixeira S.M."/>
            <person name="Murta S.M."/>
            <person name="Sincero T.C."/>
            <person name="Mendes T.A."/>
            <person name="Urmenyi T.P."/>
            <person name="Silva V.G."/>
            <person name="da Rocha W.D."/>
            <person name="Andersson B."/>
            <person name="Romanha A.J."/>
            <person name="Steindel M."/>
            <person name="de Vasconcelos A.T."/>
            <person name="Grisard E.C."/>
        </authorList>
    </citation>
    <scope>NUCLEOTIDE SEQUENCE [LARGE SCALE GENOMIC DNA]</scope>
    <source>
        <strain evidence="4 5">SC58</strain>
    </source>
</reference>
<dbReference type="Gene3D" id="2.40.100.10">
    <property type="entry name" value="Cyclophilin-like"/>
    <property type="match status" value="1"/>
</dbReference>
<feature type="compositionally biased region" description="Basic and acidic residues" evidence="2">
    <location>
        <begin position="1"/>
        <end position="18"/>
    </location>
</feature>
<dbReference type="PRINTS" id="PR00153">
    <property type="entry name" value="CSAPPISMRASE"/>
</dbReference>
<evidence type="ECO:0000313" key="4">
    <source>
        <dbReference type="EMBL" id="ESL08198.1"/>
    </source>
</evidence>
<dbReference type="PROSITE" id="PS50072">
    <property type="entry name" value="CSA_PPIASE_2"/>
    <property type="match status" value="1"/>
</dbReference>
<accession>A0A061IYG9</accession>
<comment type="function">
    <text evidence="1">PPIases accelerate the folding of proteins. It catalyzes the cis-trans isomerization of proline imidic peptide bonds in oligopeptides.</text>
</comment>
<comment type="similarity">
    <text evidence="1">Belongs to the cyclophilin-type PPIase family.</text>
</comment>
<gene>
    <name evidence="4" type="ORF">TRSC58_04103</name>
</gene>
<dbReference type="OrthoDB" id="408413at2759"/>
<dbReference type="Pfam" id="PF00160">
    <property type="entry name" value="Pro_isomerase"/>
    <property type="match status" value="1"/>
</dbReference>
<dbReference type="PANTHER" id="PTHR11071">
    <property type="entry name" value="PEPTIDYL-PROLYL CIS-TRANS ISOMERASE"/>
    <property type="match status" value="1"/>
</dbReference>
<evidence type="ECO:0000256" key="1">
    <source>
        <dbReference type="RuleBase" id="RU363019"/>
    </source>
</evidence>
<name>A0A061IYG9_TRYRA</name>
<feature type="region of interest" description="Disordered" evidence="2">
    <location>
        <begin position="1"/>
        <end position="23"/>
    </location>
</feature>
<keyword evidence="1" id="KW-0697">Rotamase</keyword>
<dbReference type="EMBL" id="AUPL01004103">
    <property type="protein sequence ID" value="ESL08198.1"/>
    <property type="molecule type" value="Genomic_DNA"/>
</dbReference>
<proteinExistence type="inferred from homology"/>